<reference evidence="2" key="1">
    <citation type="journal article" date="2021" name="BMC Genomics">
        <title>Chromosome-level genome assembly and manually-curated proteome of model necrotroph Parastagonospora nodorum Sn15 reveals a genome-wide trove of candidate effector homologs, and redundancy of virulence-related functions within an accessory chromosome.</title>
        <authorList>
            <person name="Bertazzoni S."/>
            <person name="Jones D.A.B."/>
            <person name="Phan H.T."/>
            <person name="Tan K.-C."/>
            <person name="Hane J.K."/>
        </authorList>
    </citation>
    <scope>NUCLEOTIDE SEQUENCE [LARGE SCALE GENOMIC DNA]</scope>
    <source>
        <strain evidence="2">SN15 / ATCC MYA-4574 / FGSC 10173)</strain>
    </source>
</reference>
<name>A0A7U2NQ22_PHANO</name>
<proteinExistence type="predicted"/>
<dbReference type="VEuPathDB" id="FungiDB:JI435_423180"/>
<accession>A0A7U2NQ22</accession>
<dbReference type="EMBL" id="CP069042">
    <property type="protein sequence ID" value="QRD06269.1"/>
    <property type="molecule type" value="Genomic_DNA"/>
</dbReference>
<protein>
    <submittedName>
        <fullName evidence="1">Uncharacterized protein</fullName>
    </submittedName>
</protein>
<gene>
    <name evidence="1" type="ORF">JI435_423180</name>
</gene>
<dbReference type="Proteomes" id="UP000663193">
    <property type="component" value="Chromosome 20"/>
</dbReference>
<organism evidence="1 2">
    <name type="scientific">Phaeosphaeria nodorum (strain SN15 / ATCC MYA-4574 / FGSC 10173)</name>
    <name type="common">Glume blotch fungus</name>
    <name type="synonym">Parastagonospora nodorum</name>
    <dbReference type="NCBI Taxonomy" id="321614"/>
    <lineage>
        <taxon>Eukaryota</taxon>
        <taxon>Fungi</taxon>
        <taxon>Dikarya</taxon>
        <taxon>Ascomycota</taxon>
        <taxon>Pezizomycotina</taxon>
        <taxon>Dothideomycetes</taxon>
        <taxon>Pleosporomycetidae</taxon>
        <taxon>Pleosporales</taxon>
        <taxon>Pleosporineae</taxon>
        <taxon>Phaeosphaeriaceae</taxon>
        <taxon>Parastagonospora</taxon>
    </lineage>
</organism>
<keyword evidence="2" id="KW-1185">Reference proteome</keyword>
<sequence length="70" mass="7769">MCFYPTAHTCQLHAPPLHLPQSIHALHAISDYGPCAQDSSTAHHVYHVALCSHPEPLSRTIQIDFPLLCK</sequence>
<evidence type="ECO:0000313" key="1">
    <source>
        <dbReference type="EMBL" id="QRD06269.1"/>
    </source>
</evidence>
<evidence type="ECO:0000313" key="2">
    <source>
        <dbReference type="Proteomes" id="UP000663193"/>
    </source>
</evidence>
<dbReference type="AlphaFoldDB" id="A0A7U2NQ22"/>